<dbReference type="OrthoDB" id="1162179at2"/>
<dbReference type="RefSeq" id="WP_034246119.1">
    <property type="nucleotide sequence ID" value="NZ_AQRA01000010.1"/>
</dbReference>
<proteinExistence type="predicted"/>
<comment type="caution">
    <text evidence="1">The sequence shown here is derived from an EMBL/GenBank/DDBJ whole genome shotgun (WGS) entry which is preliminary data.</text>
</comment>
<protein>
    <recommendedName>
        <fullName evidence="3">DinB-like domain-containing protein</fullName>
    </recommendedName>
</protein>
<evidence type="ECO:0000313" key="2">
    <source>
        <dbReference type="Proteomes" id="UP000023541"/>
    </source>
</evidence>
<dbReference type="Proteomes" id="UP000023541">
    <property type="component" value="Unassembled WGS sequence"/>
</dbReference>
<reference evidence="1 2" key="1">
    <citation type="submission" date="2014-04" db="EMBL/GenBank/DDBJ databases">
        <title>Aquimarina sp. 22II-S11-z7 Genome Sequencing.</title>
        <authorList>
            <person name="Lai Q."/>
        </authorList>
    </citation>
    <scope>NUCLEOTIDE SEQUENCE [LARGE SCALE GENOMIC DNA]</scope>
    <source>
        <strain evidence="1 2">22II-S11-z7</strain>
    </source>
</reference>
<sequence length="167" mass="18356">MLKQIVEPTIINLKQAEEIFADLSPAIYSSTSAAPYYSSIGGHLRHILDIFKCIVSGLDSRIIDLTNRKRGTIVEKNPVEGQKYLRRIISDLENISDLDPSIAITIKDDLGMGMVEIPTTLGGGLNQAHSHAIHHFACIGYILHIHGAILPNKIFGYNPTTPKNQSV</sequence>
<accession>A0A023BPD8</accession>
<evidence type="ECO:0008006" key="3">
    <source>
        <dbReference type="Google" id="ProtNLM"/>
    </source>
</evidence>
<gene>
    <name evidence="1" type="ORF">ATO12_04705</name>
</gene>
<organism evidence="1 2">
    <name type="scientific">Aquimarina atlantica</name>
    <dbReference type="NCBI Taxonomy" id="1317122"/>
    <lineage>
        <taxon>Bacteria</taxon>
        <taxon>Pseudomonadati</taxon>
        <taxon>Bacteroidota</taxon>
        <taxon>Flavobacteriia</taxon>
        <taxon>Flavobacteriales</taxon>
        <taxon>Flavobacteriaceae</taxon>
        <taxon>Aquimarina</taxon>
    </lineage>
</organism>
<name>A0A023BPD8_9FLAO</name>
<dbReference type="eggNOG" id="COG2318">
    <property type="taxonomic scope" value="Bacteria"/>
</dbReference>
<evidence type="ECO:0000313" key="1">
    <source>
        <dbReference type="EMBL" id="EZH71922.1"/>
    </source>
</evidence>
<dbReference type="STRING" id="1317122.ATO12_04705"/>
<dbReference type="EMBL" id="AQRA01000010">
    <property type="protein sequence ID" value="EZH71922.1"/>
    <property type="molecule type" value="Genomic_DNA"/>
</dbReference>
<dbReference type="AlphaFoldDB" id="A0A023BPD8"/>
<keyword evidence="2" id="KW-1185">Reference proteome</keyword>